<evidence type="ECO:0000313" key="2">
    <source>
        <dbReference type="Proteomes" id="UP000647133"/>
    </source>
</evidence>
<dbReference type="RefSeq" id="WP_192011799.1">
    <property type="nucleotide sequence ID" value="NZ_JACYTQ010000009.1"/>
</dbReference>
<evidence type="ECO:0000313" key="1">
    <source>
        <dbReference type="EMBL" id="MBD8490923.1"/>
    </source>
</evidence>
<keyword evidence="2" id="KW-1185">Reference proteome</keyword>
<comment type="caution">
    <text evidence="1">The sequence shown here is derived from an EMBL/GenBank/DDBJ whole genome shotgun (WGS) entry which is preliminary data.</text>
</comment>
<proteinExistence type="predicted"/>
<protein>
    <submittedName>
        <fullName evidence="1">Uncharacterized protein</fullName>
    </submittedName>
</protein>
<gene>
    <name evidence="1" type="ORF">IFO69_19375</name>
</gene>
<sequence>MNSIKINLIIRYDASNHTSFAQVVGSLSNFQVDLKSEAADTLTERVVSTRF</sequence>
<dbReference type="EMBL" id="JACYTQ010000009">
    <property type="protein sequence ID" value="MBD8490923.1"/>
    <property type="molecule type" value="Genomic_DNA"/>
</dbReference>
<organism evidence="1 2">
    <name type="scientific">Echinicola arenosa</name>
    <dbReference type="NCBI Taxonomy" id="2774144"/>
    <lineage>
        <taxon>Bacteria</taxon>
        <taxon>Pseudomonadati</taxon>
        <taxon>Bacteroidota</taxon>
        <taxon>Cytophagia</taxon>
        <taxon>Cytophagales</taxon>
        <taxon>Cyclobacteriaceae</taxon>
        <taxon>Echinicola</taxon>
    </lineage>
</organism>
<name>A0ABR9ASR3_9BACT</name>
<accession>A0ABR9ASR3</accession>
<dbReference type="Proteomes" id="UP000647133">
    <property type="component" value="Unassembled WGS sequence"/>
</dbReference>
<reference evidence="1 2" key="1">
    <citation type="submission" date="2020-09" db="EMBL/GenBank/DDBJ databases">
        <title>Echinicola sp. CAU 1574 isolated from sand of Sido Beach.</title>
        <authorList>
            <person name="Kim W."/>
        </authorList>
    </citation>
    <scope>NUCLEOTIDE SEQUENCE [LARGE SCALE GENOMIC DNA]</scope>
    <source>
        <strain evidence="1 2">CAU 1574</strain>
    </source>
</reference>